<dbReference type="RefSeq" id="WP_377005909.1">
    <property type="nucleotide sequence ID" value="NZ_JBHSGG010000050.1"/>
</dbReference>
<evidence type="ECO:0000256" key="1">
    <source>
        <dbReference type="SAM" id="MobiDB-lite"/>
    </source>
</evidence>
<organism evidence="2 3">
    <name type="scientific">Coralloluteibacterium thermophilum</name>
    <dbReference type="NCBI Taxonomy" id="2707049"/>
    <lineage>
        <taxon>Bacteria</taxon>
        <taxon>Pseudomonadati</taxon>
        <taxon>Pseudomonadota</taxon>
        <taxon>Gammaproteobacteria</taxon>
        <taxon>Lysobacterales</taxon>
        <taxon>Lysobacteraceae</taxon>
        <taxon>Coralloluteibacterium</taxon>
    </lineage>
</organism>
<sequence>MSLPELIDYAQWKKLTWRTFSVRAPQLKLLDAAIKAYTERRSDASLKAVRTALDGWKQSKGPGDAWKKSSRDRNDAIKLLDAQLSGKGDTDVALGAKEFMAPALVNARLGVLYLFGNLDCDDSVFKLVLHGAMDVTTSTLSLPSVDGDAAKTASKVIGNARMPVGLVAEKLESKLREQSGRKKVVSSSQLGTAASPPPTDPLLRRAWEFIRSKVQDFAERMWKLICEKLTALQNKIKTMAANPSDALLGTMPKLLRALCDQLVGQFLKTAAPFISGGLDIAKGVASTLDAGYTKFREWLDSRDVALMAGHATTIVQAIRRAMWFSVGEGLYDTLKGTAKLAVDAAAAGASALMGIIISICEIVAKTIWRIVEVLRIRGFLSQAQAYWEIRNESNALHHRPIAFNAWFKSNALTLPALSVLALNSGVVGDKMHFLKMFKDDDTVMSQSAFNAGCTYLDGLKVWGSDYLEDAGFSFSSRDKVVEGLLKLTTSHRANPGTAGKAWQATLGFLGA</sequence>
<evidence type="ECO:0000313" key="2">
    <source>
        <dbReference type="EMBL" id="MFC4729748.1"/>
    </source>
</evidence>
<name>A0ABV9NS54_9GAMM</name>
<accession>A0ABV9NS54</accession>
<dbReference type="Proteomes" id="UP001595892">
    <property type="component" value="Unassembled WGS sequence"/>
</dbReference>
<proteinExistence type="predicted"/>
<protein>
    <submittedName>
        <fullName evidence="2">Uncharacterized protein</fullName>
    </submittedName>
</protein>
<keyword evidence="3" id="KW-1185">Reference proteome</keyword>
<evidence type="ECO:0000313" key="3">
    <source>
        <dbReference type="Proteomes" id="UP001595892"/>
    </source>
</evidence>
<comment type="caution">
    <text evidence="2">The sequence shown here is derived from an EMBL/GenBank/DDBJ whole genome shotgun (WGS) entry which is preliminary data.</text>
</comment>
<gene>
    <name evidence="2" type="ORF">ACFO3Q_16385</name>
</gene>
<feature type="region of interest" description="Disordered" evidence="1">
    <location>
        <begin position="178"/>
        <end position="199"/>
    </location>
</feature>
<dbReference type="EMBL" id="JBHSGG010000050">
    <property type="protein sequence ID" value="MFC4729748.1"/>
    <property type="molecule type" value="Genomic_DNA"/>
</dbReference>
<reference evidence="3" key="1">
    <citation type="journal article" date="2019" name="Int. J. Syst. Evol. Microbiol.">
        <title>The Global Catalogue of Microorganisms (GCM) 10K type strain sequencing project: providing services to taxonomists for standard genome sequencing and annotation.</title>
        <authorList>
            <consortium name="The Broad Institute Genomics Platform"/>
            <consortium name="The Broad Institute Genome Sequencing Center for Infectious Disease"/>
            <person name="Wu L."/>
            <person name="Ma J."/>
        </authorList>
    </citation>
    <scope>NUCLEOTIDE SEQUENCE [LARGE SCALE GENOMIC DNA]</scope>
    <source>
        <strain evidence="3">CGMCC 1.13574</strain>
    </source>
</reference>